<dbReference type="OrthoDB" id="9762169at2"/>
<dbReference type="InterPro" id="IPR011009">
    <property type="entry name" value="Kinase-like_dom_sf"/>
</dbReference>
<dbReference type="Gene3D" id="3.30.200.20">
    <property type="entry name" value="Phosphorylase Kinase, domain 1"/>
    <property type="match status" value="1"/>
</dbReference>
<dbReference type="PROSITE" id="PS50011">
    <property type="entry name" value="PROTEIN_KINASE_DOM"/>
    <property type="match status" value="1"/>
</dbReference>
<feature type="compositionally biased region" description="Low complexity" evidence="11">
    <location>
        <begin position="371"/>
        <end position="387"/>
    </location>
</feature>
<keyword evidence="14" id="KW-0723">Serine/threonine-protein kinase</keyword>
<keyword evidence="5 14" id="KW-0418">Kinase</keyword>
<evidence type="ECO:0000256" key="2">
    <source>
        <dbReference type="ARBA" id="ARBA00013194"/>
    </source>
</evidence>
<feature type="compositionally biased region" description="Low complexity" evidence="11">
    <location>
        <begin position="542"/>
        <end position="553"/>
    </location>
</feature>
<evidence type="ECO:0000256" key="6">
    <source>
        <dbReference type="ARBA" id="ARBA00022840"/>
    </source>
</evidence>
<evidence type="ECO:0000313" key="15">
    <source>
        <dbReference type="Proteomes" id="UP000249340"/>
    </source>
</evidence>
<keyword evidence="4 10" id="KW-0547">Nucleotide-binding</keyword>
<evidence type="ECO:0000256" key="4">
    <source>
        <dbReference type="ARBA" id="ARBA00022741"/>
    </source>
</evidence>
<reference evidence="15" key="1">
    <citation type="submission" date="2018-07" db="EMBL/GenBank/DDBJ databases">
        <title>Streptacidiphilus bronchialis DSM 106435 chromosome.</title>
        <authorList>
            <person name="Batra D."/>
            <person name="Gulvik C.A."/>
        </authorList>
    </citation>
    <scope>NUCLEOTIDE SEQUENCE [LARGE SCALE GENOMIC DNA]</scope>
    <source>
        <strain evidence="15">DSM 106435</strain>
    </source>
</reference>
<dbReference type="PANTHER" id="PTHR43289:SF34">
    <property type="entry name" value="SERINE_THREONINE-PROTEIN KINASE YBDM-RELATED"/>
    <property type="match status" value="1"/>
</dbReference>
<dbReference type="GO" id="GO:0003755">
    <property type="term" value="F:peptidyl-prolyl cis-trans isomerase activity"/>
    <property type="evidence" value="ECO:0007669"/>
    <property type="project" value="UniProtKB-KW"/>
</dbReference>
<dbReference type="Proteomes" id="UP000249340">
    <property type="component" value="Chromosome"/>
</dbReference>
<dbReference type="InterPro" id="IPR046357">
    <property type="entry name" value="PPIase_dom_sf"/>
</dbReference>
<dbReference type="SMART" id="SM00220">
    <property type="entry name" value="S_TKc"/>
    <property type="match status" value="1"/>
</dbReference>
<evidence type="ECO:0000256" key="9">
    <source>
        <dbReference type="PROSITE-ProRule" id="PRU00277"/>
    </source>
</evidence>
<dbReference type="InterPro" id="IPR008271">
    <property type="entry name" value="Ser/Thr_kinase_AS"/>
</dbReference>
<dbReference type="Pfam" id="PF00254">
    <property type="entry name" value="FKBP_C"/>
    <property type="match status" value="1"/>
</dbReference>
<evidence type="ECO:0000256" key="8">
    <source>
        <dbReference type="ARBA" id="ARBA00023235"/>
    </source>
</evidence>
<dbReference type="SUPFAM" id="SSF56112">
    <property type="entry name" value="Protein kinase-like (PK-like)"/>
    <property type="match status" value="1"/>
</dbReference>
<feature type="binding site" evidence="10">
    <location>
        <position position="48"/>
    </location>
    <ligand>
        <name>ATP</name>
        <dbReference type="ChEBI" id="CHEBI:30616"/>
    </ligand>
</feature>
<evidence type="ECO:0000256" key="10">
    <source>
        <dbReference type="PROSITE-ProRule" id="PRU10141"/>
    </source>
</evidence>
<dbReference type="CDD" id="cd14014">
    <property type="entry name" value="STKc_PknB_like"/>
    <property type="match status" value="1"/>
</dbReference>
<dbReference type="GO" id="GO:0005524">
    <property type="term" value="F:ATP binding"/>
    <property type="evidence" value="ECO:0007669"/>
    <property type="project" value="UniProtKB-UniRule"/>
</dbReference>
<dbReference type="Gene3D" id="1.10.510.10">
    <property type="entry name" value="Transferase(Phosphotransferase) domain 1"/>
    <property type="match status" value="1"/>
</dbReference>
<feature type="region of interest" description="Disordered" evidence="11">
    <location>
        <begin position="542"/>
        <end position="586"/>
    </location>
</feature>
<gene>
    <name evidence="14" type="ORF">C7M71_009470</name>
</gene>
<keyword evidence="15" id="KW-1185">Reference proteome</keyword>
<dbReference type="GO" id="GO:0004674">
    <property type="term" value="F:protein serine/threonine kinase activity"/>
    <property type="evidence" value="ECO:0007669"/>
    <property type="project" value="UniProtKB-KW"/>
</dbReference>
<feature type="domain" description="PPIase FKBP-type" evidence="13">
    <location>
        <begin position="449"/>
        <end position="540"/>
    </location>
</feature>
<feature type="domain" description="Protein kinase" evidence="12">
    <location>
        <begin position="20"/>
        <end position="272"/>
    </location>
</feature>
<proteinExistence type="predicted"/>
<dbReference type="PANTHER" id="PTHR43289">
    <property type="entry name" value="MITOGEN-ACTIVATED PROTEIN KINASE KINASE KINASE 20-RELATED"/>
    <property type="match status" value="1"/>
</dbReference>
<dbReference type="InterPro" id="IPR000719">
    <property type="entry name" value="Prot_kinase_dom"/>
</dbReference>
<dbReference type="PROSITE" id="PS00107">
    <property type="entry name" value="PROTEIN_KINASE_ATP"/>
    <property type="match status" value="1"/>
</dbReference>
<evidence type="ECO:0000256" key="1">
    <source>
        <dbReference type="ARBA" id="ARBA00000971"/>
    </source>
</evidence>
<dbReference type="SUPFAM" id="SSF54534">
    <property type="entry name" value="FKBP-like"/>
    <property type="match status" value="1"/>
</dbReference>
<evidence type="ECO:0000256" key="5">
    <source>
        <dbReference type="ARBA" id="ARBA00022777"/>
    </source>
</evidence>
<keyword evidence="6 10" id="KW-0067">ATP-binding</keyword>
<dbReference type="AlphaFoldDB" id="A0A345SV83"/>
<keyword evidence="8 9" id="KW-0413">Isomerase</keyword>
<dbReference type="PROSITE" id="PS00108">
    <property type="entry name" value="PROTEIN_KINASE_ST"/>
    <property type="match status" value="1"/>
</dbReference>
<dbReference type="EC" id="5.2.1.8" evidence="2 9"/>
<organism evidence="14 15">
    <name type="scientific">Peterkaempfera bronchialis</name>
    <dbReference type="NCBI Taxonomy" id="2126346"/>
    <lineage>
        <taxon>Bacteria</taxon>
        <taxon>Bacillati</taxon>
        <taxon>Actinomycetota</taxon>
        <taxon>Actinomycetes</taxon>
        <taxon>Kitasatosporales</taxon>
        <taxon>Streptomycetaceae</taxon>
        <taxon>Peterkaempfera</taxon>
    </lineage>
</organism>
<accession>A0A345SV83</accession>
<dbReference type="Pfam" id="PF00069">
    <property type="entry name" value="Pkinase"/>
    <property type="match status" value="1"/>
</dbReference>
<dbReference type="RefSeq" id="WP_111493646.1">
    <property type="nucleotide sequence ID" value="NZ_CP031264.1"/>
</dbReference>
<evidence type="ECO:0000259" key="12">
    <source>
        <dbReference type="PROSITE" id="PS50011"/>
    </source>
</evidence>
<dbReference type="InterPro" id="IPR001179">
    <property type="entry name" value="PPIase_FKBP_dom"/>
</dbReference>
<dbReference type="InterPro" id="IPR017441">
    <property type="entry name" value="Protein_kinase_ATP_BS"/>
</dbReference>
<protein>
    <recommendedName>
        <fullName evidence="2 9">peptidylprolyl isomerase</fullName>
        <ecNumber evidence="2 9">5.2.1.8</ecNumber>
    </recommendedName>
</protein>
<comment type="catalytic activity">
    <reaction evidence="1 9">
        <text>[protein]-peptidylproline (omega=180) = [protein]-peptidylproline (omega=0)</text>
        <dbReference type="Rhea" id="RHEA:16237"/>
        <dbReference type="Rhea" id="RHEA-COMP:10747"/>
        <dbReference type="Rhea" id="RHEA-COMP:10748"/>
        <dbReference type="ChEBI" id="CHEBI:83833"/>
        <dbReference type="ChEBI" id="CHEBI:83834"/>
        <dbReference type="EC" id="5.2.1.8"/>
    </reaction>
</comment>
<evidence type="ECO:0000313" key="14">
    <source>
        <dbReference type="EMBL" id="AXI77638.1"/>
    </source>
</evidence>
<dbReference type="Gene3D" id="3.10.50.40">
    <property type="match status" value="1"/>
</dbReference>
<keyword evidence="3" id="KW-0808">Transferase</keyword>
<dbReference type="KEGG" id="stri:C7M71_009470"/>
<evidence type="ECO:0000256" key="7">
    <source>
        <dbReference type="ARBA" id="ARBA00023110"/>
    </source>
</evidence>
<dbReference type="PROSITE" id="PS50059">
    <property type="entry name" value="FKBP_PPIASE"/>
    <property type="match status" value="1"/>
</dbReference>
<evidence type="ECO:0000256" key="3">
    <source>
        <dbReference type="ARBA" id="ARBA00022679"/>
    </source>
</evidence>
<evidence type="ECO:0000259" key="13">
    <source>
        <dbReference type="PROSITE" id="PS50059"/>
    </source>
</evidence>
<feature type="region of interest" description="Disordered" evidence="11">
    <location>
        <begin position="364"/>
        <end position="403"/>
    </location>
</feature>
<dbReference type="EMBL" id="CP031264">
    <property type="protein sequence ID" value="AXI77638.1"/>
    <property type="molecule type" value="Genomic_DNA"/>
</dbReference>
<name>A0A345SV83_9ACTN</name>
<evidence type="ECO:0000256" key="11">
    <source>
        <dbReference type="SAM" id="MobiDB-lite"/>
    </source>
</evidence>
<keyword evidence="7 9" id="KW-0697">Rotamase</keyword>
<sequence>MATSRVLPLVDGDVAEIGPYRVLGRLGAGGMGIVYAGADRAGRRVAVKVVRAEIADDPSFRARFRREVDLLRRVTGPCLVPLLGADTDTARPWLATEYIAGPTLHDHLARQGTLGTGALLSLAAGVAGALARVHAAGVVHRDLKPGNIILAEGGPRVLDFGIAHVLDETSITRTGGWTGTPGWTSPEEYRGRRAGTAADVFAWGALVAYAATGRLPFGSGAPDAVAYRIMREEADTAGVPVGLLPLVRAALAKDPELRPEAAELVDACLRLLAAQPPTPGAAAHAYTTTQVGGSALEAAIAGHWMPPTVADSPWQHVRWQDAPRERRPAVRRPGRPRLLAAAATLVLLAGGGFGYTMVNRPGEAGGQAVTGPSGQGASSPGGPPTADASREGAGAGGSAVDGQGVDPAIAVSGVFGTKASLTLPDRLPHDEPFGLAVVGEGDGPAVRQQDWVTVNYTAADWTAGRALASSYDPGERPQVFQAGADQVIDALERSVVGRPVGTRLLVVAPPEDAFGAKGSEALGVGPDATLVFVLDIMSAVAPGSPGAPDSGSSTVGSPRGGRPSARLPEAAPIHGGSERADRPAAA</sequence>
<feature type="compositionally biased region" description="Basic and acidic residues" evidence="11">
    <location>
        <begin position="576"/>
        <end position="586"/>
    </location>
</feature>